<sequence length="60" mass="6658">MMHYCDVLPQAAPLPVCPARSREIFSFPNTLLETSQTARRSEHASGAITCSETVLQFSFL</sequence>
<name>A0AAP0HGD8_9MAGN</name>
<dbReference type="Proteomes" id="UP001419268">
    <property type="component" value="Unassembled WGS sequence"/>
</dbReference>
<organism evidence="1 2">
    <name type="scientific">Stephania cephalantha</name>
    <dbReference type="NCBI Taxonomy" id="152367"/>
    <lineage>
        <taxon>Eukaryota</taxon>
        <taxon>Viridiplantae</taxon>
        <taxon>Streptophyta</taxon>
        <taxon>Embryophyta</taxon>
        <taxon>Tracheophyta</taxon>
        <taxon>Spermatophyta</taxon>
        <taxon>Magnoliopsida</taxon>
        <taxon>Ranunculales</taxon>
        <taxon>Menispermaceae</taxon>
        <taxon>Menispermoideae</taxon>
        <taxon>Cissampelideae</taxon>
        <taxon>Stephania</taxon>
    </lineage>
</organism>
<evidence type="ECO:0000313" key="2">
    <source>
        <dbReference type="Proteomes" id="UP001419268"/>
    </source>
</evidence>
<evidence type="ECO:0000313" key="1">
    <source>
        <dbReference type="EMBL" id="KAK9083416.1"/>
    </source>
</evidence>
<protein>
    <submittedName>
        <fullName evidence="1">Uncharacterized protein</fullName>
    </submittedName>
</protein>
<comment type="caution">
    <text evidence="1">The sequence shown here is derived from an EMBL/GenBank/DDBJ whole genome shotgun (WGS) entry which is preliminary data.</text>
</comment>
<proteinExistence type="predicted"/>
<dbReference type="EMBL" id="JBBNAG010000013">
    <property type="protein sequence ID" value="KAK9083416.1"/>
    <property type="molecule type" value="Genomic_DNA"/>
</dbReference>
<keyword evidence="2" id="KW-1185">Reference proteome</keyword>
<dbReference type="AlphaFoldDB" id="A0AAP0HGD8"/>
<gene>
    <name evidence="1" type="ORF">Scep_029887</name>
</gene>
<reference evidence="1 2" key="1">
    <citation type="submission" date="2024-01" db="EMBL/GenBank/DDBJ databases">
        <title>Genome assemblies of Stephania.</title>
        <authorList>
            <person name="Yang L."/>
        </authorList>
    </citation>
    <scope>NUCLEOTIDE SEQUENCE [LARGE SCALE GENOMIC DNA]</scope>
    <source>
        <strain evidence="1">JXDWG</strain>
        <tissue evidence="1">Leaf</tissue>
    </source>
</reference>
<accession>A0AAP0HGD8</accession>